<dbReference type="Proteomes" id="UP000268829">
    <property type="component" value="Unassembled WGS sequence"/>
</dbReference>
<dbReference type="InterPro" id="IPR046702">
    <property type="entry name" value="DUF6572"/>
</dbReference>
<dbReference type="EMBL" id="RHHS01000029">
    <property type="protein sequence ID" value="RNB56298.1"/>
    <property type="molecule type" value="Genomic_DNA"/>
</dbReference>
<protein>
    <submittedName>
        <fullName evidence="1">Uncharacterized protein</fullName>
    </submittedName>
</protein>
<name>A0A3M8AYR1_9BACL</name>
<evidence type="ECO:0000313" key="1">
    <source>
        <dbReference type="EMBL" id="RNB56298.1"/>
    </source>
</evidence>
<dbReference type="OrthoDB" id="2229810at2"/>
<keyword evidence="2" id="KW-1185">Reference proteome</keyword>
<dbReference type="AlphaFoldDB" id="A0A3M8AYR1"/>
<accession>A0A3M8AYR1</accession>
<comment type="caution">
    <text evidence="1">The sequence shown here is derived from an EMBL/GenBank/DDBJ whole genome shotgun (WGS) entry which is preliminary data.</text>
</comment>
<sequence length="118" mass="13779">MGIRDLDRIDKIGTDKETGHVVLTIVDKSDWTDEMQHLYDLQEKINVYLSYIESGEMYSDFPEYNGCEIDILLCSQYEIPLKGLGFLHKVAEVVRNAGYHLKCMEWDPEGEENWKVIF</sequence>
<gene>
    <name evidence="1" type="ORF">EDM57_12600</name>
</gene>
<evidence type="ECO:0000313" key="2">
    <source>
        <dbReference type="Proteomes" id="UP000268829"/>
    </source>
</evidence>
<reference evidence="1 2" key="1">
    <citation type="submission" date="2018-10" db="EMBL/GenBank/DDBJ databases">
        <title>Phylogenomics of Brevibacillus.</title>
        <authorList>
            <person name="Dunlap C."/>
        </authorList>
    </citation>
    <scope>NUCLEOTIDE SEQUENCE [LARGE SCALE GENOMIC DNA]</scope>
    <source>
        <strain evidence="1 2">DSM 100115</strain>
    </source>
</reference>
<dbReference type="Pfam" id="PF20212">
    <property type="entry name" value="DUF6572"/>
    <property type="match status" value="1"/>
</dbReference>
<proteinExistence type="predicted"/>
<organism evidence="1 2">
    <name type="scientific">Brevibacillus gelatini</name>
    <dbReference type="NCBI Taxonomy" id="1655277"/>
    <lineage>
        <taxon>Bacteria</taxon>
        <taxon>Bacillati</taxon>
        <taxon>Bacillota</taxon>
        <taxon>Bacilli</taxon>
        <taxon>Bacillales</taxon>
        <taxon>Paenibacillaceae</taxon>
        <taxon>Brevibacillus</taxon>
    </lineage>
</organism>
<dbReference type="RefSeq" id="WP_122905098.1">
    <property type="nucleotide sequence ID" value="NZ_RHHS01000029.1"/>
</dbReference>